<dbReference type="Pfam" id="PF00144">
    <property type="entry name" value="Beta-lactamase"/>
    <property type="match status" value="1"/>
</dbReference>
<feature type="chain" id="PRO_5012119130" evidence="4">
    <location>
        <begin position="23"/>
        <end position="513"/>
    </location>
</feature>
<feature type="signal peptide" evidence="4">
    <location>
        <begin position="1"/>
        <end position="22"/>
    </location>
</feature>
<dbReference type="InterPro" id="IPR001466">
    <property type="entry name" value="Beta-lactam-related"/>
</dbReference>
<accession>A0A1R1AV24</accession>
<evidence type="ECO:0000256" key="2">
    <source>
        <dbReference type="ARBA" id="ARBA00023136"/>
    </source>
</evidence>
<feature type="domain" description="Beta-lactamase-related" evidence="5">
    <location>
        <begin position="41"/>
        <end position="355"/>
    </location>
</feature>
<dbReference type="EMBL" id="MRTF01000010">
    <property type="protein sequence ID" value="OME89355.1"/>
    <property type="molecule type" value="Genomic_DNA"/>
</dbReference>
<reference evidence="6 7" key="1">
    <citation type="submission" date="2016-11" db="EMBL/GenBank/DDBJ databases">
        <title>Paenibacillus species isolates.</title>
        <authorList>
            <person name="Beno S.M."/>
        </authorList>
    </citation>
    <scope>NUCLEOTIDE SEQUENCE [LARGE SCALE GENOMIC DNA]</scope>
    <source>
        <strain evidence="6 7">FSL F4-0100</strain>
    </source>
</reference>
<dbReference type="RefSeq" id="WP_076325382.1">
    <property type="nucleotide sequence ID" value="NZ_MRTF01000010.1"/>
</dbReference>
<feature type="transmembrane region" description="Helical" evidence="3">
    <location>
        <begin position="388"/>
        <end position="408"/>
    </location>
</feature>
<comment type="caution">
    <text evidence="6">The sequence shown here is derived from an EMBL/GenBank/DDBJ whole genome shotgun (WGS) entry which is preliminary data.</text>
</comment>
<keyword evidence="4" id="KW-0732">Signal</keyword>
<evidence type="ECO:0000313" key="7">
    <source>
        <dbReference type="Proteomes" id="UP000187074"/>
    </source>
</evidence>
<evidence type="ECO:0000259" key="5">
    <source>
        <dbReference type="Pfam" id="PF00144"/>
    </source>
</evidence>
<evidence type="ECO:0000256" key="1">
    <source>
        <dbReference type="ARBA" id="ARBA00004370"/>
    </source>
</evidence>
<dbReference type="AlphaFoldDB" id="A0A1R1AV24"/>
<name>A0A1R1AV24_PAELA</name>
<evidence type="ECO:0000313" key="6">
    <source>
        <dbReference type="EMBL" id="OME89355.1"/>
    </source>
</evidence>
<dbReference type="InterPro" id="IPR050491">
    <property type="entry name" value="AmpC-like"/>
</dbReference>
<sequence length="513" mass="55380">MVKKLVFYVLMILLLVSPPAAAAEGGAPSTQKQPNIDEIAIDQFVQAQLVKAQSPGAAVVVVSGDQVVYTKGFGLADSALGIPATNTTLFELGSTSKAFTGLALLELEREDALSLDDPVTHYIPWLSLIYQGQPAKVTLAQLLHHTSGVPFASLASIPISSEEQALELTVRALSGTALDAPPGDKYQYATINYDVLGLVIQEVSGMSYEDYMSGLLQRLGMNNTVPAAQLKDPQRLARGYKIGFGSPRLYEAPDYRGNTPAGYLISSADDIGQWLLLQLGTKSISEPDRIIIERSHIPDTSVGPDANGTYYASGWFVTPDGKELSHQGSNPNFSSYFIIRPQEQLGVGVLANINSAYTFHIGQGLMSLLREQELPPPEADFYPQLDRIAMISLSLISIFMIVLAGKAIGIPGQLRRQRRIFVPPQGRRLIGLGAALVLTGVCLWGIGLLLEAAFAGLPLAVVAVWSPSTIIWLVYALYLFVGIAFLFFLAVWLFPSVKRRSGLILPAPAEEVI</sequence>
<protein>
    <submittedName>
        <fullName evidence="6">Cyclic peptide transporter</fullName>
    </submittedName>
</protein>
<organism evidence="6 7">
    <name type="scientific">Paenibacillus lautus</name>
    <name type="common">Bacillus lautus</name>
    <dbReference type="NCBI Taxonomy" id="1401"/>
    <lineage>
        <taxon>Bacteria</taxon>
        <taxon>Bacillati</taxon>
        <taxon>Bacillota</taxon>
        <taxon>Bacilli</taxon>
        <taxon>Bacillales</taxon>
        <taxon>Paenibacillaceae</taxon>
        <taxon>Paenibacillus</taxon>
    </lineage>
</organism>
<dbReference type="SUPFAM" id="SSF56601">
    <property type="entry name" value="beta-lactamase/transpeptidase-like"/>
    <property type="match status" value="1"/>
</dbReference>
<keyword evidence="3" id="KW-0812">Transmembrane</keyword>
<dbReference type="InterPro" id="IPR012338">
    <property type="entry name" value="Beta-lactam/transpept-like"/>
</dbReference>
<comment type="subcellular location">
    <subcellularLocation>
        <location evidence="1">Membrane</location>
    </subcellularLocation>
</comment>
<keyword evidence="2 3" id="KW-0472">Membrane</keyword>
<dbReference type="GO" id="GO:0016020">
    <property type="term" value="C:membrane"/>
    <property type="evidence" value="ECO:0007669"/>
    <property type="project" value="UniProtKB-SubCell"/>
</dbReference>
<dbReference type="Proteomes" id="UP000187074">
    <property type="component" value="Unassembled WGS sequence"/>
</dbReference>
<gene>
    <name evidence="6" type="ORF">BK123_26680</name>
</gene>
<dbReference type="PANTHER" id="PTHR46825">
    <property type="entry name" value="D-ALANYL-D-ALANINE-CARBOXYPEPTIDASE/ENDOPEPTIDASE AMPH"/>
    <property type="match status" value="1"/>
</dbReference>
<feature type="transmembrane region" description="Helical" evidence="3">
    <location>
        <begin position="429"/>
        <end position="450"/>
    </location>
</feature>
<dbReference type="OrthoDB" id="846150at2"/>
<proteinExistence type="predicted"/>
<dbReference type="PANTHER" id="PTHR46825:SF11">
    <property type="entry name" value="PENICILLIN-BINDING PROTEIN 4"/>
    <property type="match status" value="1"/>
</dbReference>
<dbReference type="STRING" id="1401.BK123_26680"/>
<feature type="transmembrane region" description="Helical" evidence="3">
    <location>
        <begin position="470"/>
        <end position="494"/>
    </location>
</feature>
<keyword evidence="3" id="KW-1133">Transmembrane helix</keyword>
<dbReference type="Gene3D" id="3.40.710.10">
    <property type="entry name" value="DD-peptidase/beta-lactamase superfamily"/>
    <property type="match status" value="1"/>
</dbReference>
<evidence type="ECO:0000256" key="3">
    <source>
        <dbReference type="SAM" id="Phobius"/>
    </source>
</evidence>
<evidence type="ECO:0000256" key="4">
    <source>
        <dbReference type="SAM" id="SignalP"/>
    </source>
</evidence>